<dbReference type="InterPro" id="IPR019888">
    <property type="entry name" value="Tscrpt_reg_AsnC-like"/>
</dbReference>
<evidence type="ECO:0000256" key="3">
    <source>
        <dbReference type="ARBA" id="ARBA00023163"/>
    </source>
</evidence>
<keyword evidence="1" id="KW-0805">Transcription regulation</keyword>
<dbReference type="EMBL" id="JAHKRT010000009">
    <property type="protein sequence ID" value="MBU3079314.1"/>
    <property type="molecule type" value="Genomic_DNA"/>
</dbReference>
<dbReference type="InterPro" id="IPR000485">
    <property type="entry name" value="AsnC-type_HTH_dom"/>
</dbReference>
<dbReference type="Pfam" id="PF01037">
    <property type="entry name" value="AsnC_trans_reg"/>
    <property type="match status" value="1"/>
</dbReference>
<evidence type="ECO:0000313" key="6">
    <source>
        <dbReference type="Proteomes" id="UP000776276"/>
    </source>
</evidence>
<dbReference type="PROSITE" id="PS50956">
    <property type="entry name" value="HTH_ASNC_2"/>
    <property type="match status" value="1"/>
</dbReference>
<dbReference type="PANTHER" id="PTHR30154:SF34">
    <property type="entry name" value="TRANSCRIPTIONAL REGULATOR AZLB"/>
    <property type="match status" value="1"/>
</dbReference>
<gene>
    <name evidence="5" type="ORF">KOF26_15765</name>
</gene>
<accession>A0ABS6BPX2</accession>
<dbReference type="InterPro" id="IPR019887">
    <property type="entry name" value="Tscrpt_reg_AsnC/Lrp_C"/>
</dbReference>
<evidence type="ECO:0000313" key="5">
    <source>
        <dbReference type="EMBL" id="MBU3079314.1"/>
    </source>
</evidence>
<name>A0ABS6BPX2_9SPHN</name>
<dbReference type="Pfam" id="PF13412">
    <property type="entry name" value="HTH_24"/>
    <property type="match status" value="1"/>
</dbReference>
<dbReference type="InterPro" id="IPR019885">
    <property type="entry name" value="Tscrpt_reg_HTH_AsnC-type_CS"/>
</dbReference>
<evidence type="ECO:0000256" key="1">
    <source>
        <dbReference type="ARBA" id="ARBA00023015"/>
    </source>
</evidence>
<reference evidence="5 6" key="1">
    <citation type="submission" date="2021-06" db="EMBL/GenBank/DDBJ databases">
        <title>Sphingomonas sp. XMGL2, whole genome shotgun sequencing project.</title>
        <authorList>
            <person name="Zhao G."/>
            <person name="Shen L."/>
        </authorList>
    </citation>
    <scope>NUCLEOTIDE SEQUENCE [LARGE SCALE GENOMIC DNA]</scope>
    <source>
        <strain evidence="5 6">XMGL2</strain>
    </source>
</reference>
<evidence type="ECO:0000256" key="2">
    <source>
        <dbReference type="ARBA" id="ARBA00023125"/>
    </source>
</evidence>
<evidence type="ECO:0000259" key="4">
    <source>
        <dbReference type="PROSITE" id="PS50956"/>
    </source>
</evidence>
<dbReference type="CDD" id="cd00090">
    <property type="entry name" value="HTH_ARSR"/>
    <property type="match status" value="1"/>
</dbReference>
<proteinExistence type="predicted"/>
<dbReference type="InterPro" id="IPR011991">
    <property type="entry name" value="ArsR-like_HTH"/>
</dbReference>
<sequence>MENGGKLDRMDVRILRTLSGDGRISWRDLAERIGLSLTPTLRRVKRLENDGYIEGYTAILNEEKIAGRISVFVFVTLERQAEATMSAFEAAVEKLPHVVSCYMMTGRSDYLLRVVVRDLDHYQVVLGELTRITDVAHIQSSFALKAVVQRPSVPI</sequence>
<protein>
    <submittedName>
        <fullName evidence="5">Lrp/AsnC family transcriptional regulator</fullName>
    </submittedName>
</protein>
<keyword evidence="6" id="KW-1185">Reference proteome</keyword>
<organism evidence="5 6">
    <name type="scientific">Sphingomonas quercus</name>
    <dbReference type="NCBI Taxonomy" id="2842451"/>
    <lineage>
        <taxon>Bacteria</taxon>
        <taxon>Pseudomonadati</taxon>
        <taxon>Pseudomonadota</taxon>
        <taxon>Alphaproteobacteria</taxon>
        <taxon>Sphingomonadales</taxon>
        <taxon>Sphingomonadaceae</taxon>
        <taxon>Sphingomonas</taxon>
    </lineage>
</organism>
<dbReference type="PANTHER" id="PTHR30154">
    <property type="entry name" value="LEUCINE-RESPONSIVE REGULATORY PROTEIN"/>
    <property type="match status" value="1"/>
</dbReference>
<dbReference type="Proteomes" id="UP000776276">
    <property type="component" value="Unassembled WGS sequence"/>
</dbReference>
<dbReference type="PROSITE" id="PS00519">
    <property type="entry name" value="HTH_ASNC_1"/>
    <property type="match status" value="1"/>
</dbReference>
<keyword evidence="3" id="KW-0804">Transcription</keyword>
<keyword evidence="2" id="KW-0238">DNA-binding</keyword>
<feature type="domain" description="HTH asnC-type" evidence="4">
    <location>
        <begin position="7"/>
        <end position="69"/>
    </location>
</feature>
<comment type="caution">
    <text evidence="5">The sequence shown here is derived from an EMBL/GenBank/DDBJ whole genome shotgun (WGS) entry which is preliminary data.</text>
</comment>
<dbReference type="SMART" id="SM00344">
    <property type="entry name" value="HTH_ASNC"/>
    <property type="match status" value="1"/>
</dbReference>